<dbReference type="Pfam" id="PF03004">
    <property type="entry name" value="Transposase_24"/>
    <property type="match status" value="1"/>
</dbReference>
<keyword evidence="3" id="KW-1185">Reference proteome</keyword>
<evidence type="ECO:0000256" key="1">
    <source>
        <dbReference type="SAM" id="Coils"/>
    </source>
</evidence>
<dbReference type="Proteomes" id="UP000238479">
    <property type="component" value="Chromosome 5"/>
</dbReference>
<dbReference type="AlphaFoldDB" id="A0A2P6QJ51"/>
<dbReference type="OMA" id="QNARSAH"/>
<evidence type="ECO:0000313" key="3">
    <source>
        <dbReference type="Proteomes" id="UP000238479"/>
    </source>
</evidence>
<dbReference type="PANTHER" id="PTHR33018:SF31">
    <property type="entry name" value="TRANSPOSASE, PTTA_EN_SPM, PLANT"/>
    <property type="match status" value="1"/>
</dbReference>
<organism evidence="2 3">
    <name type="scientific">Rosa chinensis</name>
    <name type="common">China rose</name>
    <dbReference type="NCBI Taxonomy" id="74649"/>
    <lineage>
        <taxon>Eukaryota</taxon>
        <taxon>Viridiplantae</taxon>
        <taxon>Streptophyta</taxon>
        <taxon>Embryophyta</taxon>
        <taxon>Tracheophyta</taxon>
        <taxon>Spermatophyta</taxon>
        <taxon>Magnoliopsida</taxon>
        <taxon>eudicotyledons</taxon>
        <taxon>Gunneridae</taxon>
        <taxon>Pentapetalae</taxon>
        <taxon>rosids</taxon>
        <taxon>fabids</taxon>
        <taxon>Rosales</taxon>
        <taxon>Rosaceae</taxon>
        <taxon>Rosoideae</taxon>
        <taxon>Rosoideae incertae sedis</taxon>
        <taxon>Rosa</taxon>
    </lineage>
</organism>
<evidence type="ECO:0000313" key="2">
    <source>
        <dbReference type="EMBL" id="PRQ34194.1"/>
    </source>
</evidence>
<dbReference type="PANTHER" id="PTHR33018">
    <property type="entry name" value="OS10G0338966 PROTEIN-RELATED"/>
    <property type="match status" value="1"/>
</dbReference>
<reference evidence="2 3" key="1">
    <citation type="journal article" date="2018" name="Nat. Genet.">
        <title>The Rosa genome provides new insights in the design of modern roses.</title>
        <authorList>
            <person name="Bendahmane M."/>
        </authorList>
    </citation>
    <scope>NUCLEOTIDE SEQUENCE [LARGE SCALE GENOMIC DNA]</scope>
    <source>
        <strain evidence="3">cv. Old Blush</strain>
    </source>
</reference>
<dbReference type="EMBL" id="PDCK01000043">
    <property type="protein sequence ID" value="PRQ34194.1"/>
    <property type="molecule type" value="Genomic_DNA"/>
</dbReference>
<name>A0A2P6QJ51_ROSCH</name>
<sequence>MGIQYADALQSYIGVLARTNIPISIASWPKVSKTKKSNLWETVLTSFVLGPECKKMVLKSAGMKLREFKSRLTTLYVLPYLDAPKSLQFPPDDYRFITVDDWNVFVKERKSDSFLARRHKNVYDHHMSRKGYEGLREELSKTVPEEEIDRATLWVKGRQTKQGTFKHDVIKDTAEKIETLKRKERDGELTVNGSTDVLTLALGTPEHRGRVRGIGGYVCNPNGYFHLPKRRKESVNESMRQSMRKILEEEKQKLEDELREKICAKEREKIVTEEREKIAAHEREKIAAEEREKIMAFEKAFLLSRIEQLEARVDVRSHEVVTTIGEAKVVVNKHTSGQASCSHAVDSCLKAANKQDNVVEDGAVTNLLDVMERQLLQN</sequence>
<feature type="coiled-coil region" evidence="1">
    <location>
        <begin position="240"/>
        <end position="291"/>
    </location>
</feature>
<accession>A0A2P6QJ51</accession>
<dbReference type="InterPro" id="IPR004252">
    <property type="entry name" value="Probable_transposase_24"/>
</dbReference>
<protein>
    <submittedName>
        <fullName evidence="2">Putative transposase, Ptta/En/Spm, plant</fullName>
    </submittedName>
</protein>
<comment type="caution">
    <text evidence="2">The sequence shown here is derived from an EMBL/GenBank/DDBJ whole genome shotgun (WGS) entry which is preliminary data.</text>
</comment>
<gene>
    <name evidence="2" type="ORF">RchiOBHm_Chr5g0066151</name>
</gene>
<dbReference type="Gramene" id="PRQ34194">
    <property type="protein sequence ID" value="PRQ34194"/>
    <property type="gene ID" value="RchiOBHm_Chr5g0066151"/>
</dbReference>
<keyword evidence="1" id="KW-0175">Coiled coil</keyword>
<proteinExistence type="predicted"/>